<keyword evidence="3" id="KW-1185">Reference proteome</keyword>
<name>A0A2S1LBH3_9FLAO</name>
<evidence type="ECO:0008006" key="4">
    <source>
        <dbReference type="Google" id="ProtNLM"/>
    </source>
</evidence>
<evidence type="ECO:0000256" key="1">
    <source>
        <dbReference type="SAM" id="Phobius"/>
    </source>
</evidence>
<reference evidence="2 3" key="1">
    <citation type="submission" date="2017-04" db="EMBL/GenBank/DDBJ databases">
        <title>Compelte genome sequence of WV33.</title>
        <authorList>
            <person name="Lee P.C."/>
        </authorList>
    </citation>
    <scope>NUCLEOTIDE SEQUENCE [LARGE SCALE GENOMIC DNA]</scope>
    <source>
        <strain evidence="2 3">WV33</strain>
    </source>
</reference>
<organism evidence="2 3">
    <name type="scientific">Flavobacterium faecale</name>
    <dbReference type="NCBI Taxonomy" id="1355330"/>
    <lineage>
        <taxon>Bacteria</taxon>
        <taxon>Pseudomonadati</taxon>
        <taxon>Bacteroidota</taxon>
        <taxon>Flavobacteriia</taxon>
        <taxon>Flavobacteriales</taxon>
        <taxon>Flavobacteriaceae</taxon>
        <taxon>Flavobacterium</taxon>
    </lineage>
</organism>
<dbReference type="Proteomes" id="UP000244527">
    <property type="component" value="Chromosome"/>
</dbReference>
<evidence type="ECO:0000313" key="3">
    <source>
        <dbReference type="Proteomes" id="UP000244527"/>
    </source>
</evidence>
<feature type="transmembrane region" description="Helical" evidence="1">
    <location>
        <begin position="40"/>
        <end position="58"/>
    </location>
</feature>
<protein>
    <recommendedName>
        <fullName evidence="4">Signal peptidase</fullName>
    </recommendedName>
</protein>
<evidence type="ECO:0000313" key="2">
    <source>
        <dbReference type="EMBL" id="AWG21082.1"/>
    </source>
</evidence>
<sequence length="68" mass="7470">MKKNLHKYYYLFILLLAGTFGVIAQPPAPLPPPPGLPINDGVLFLGIAALSYGIFTIYNHTKKRKSLG</sequence>
<keyword evidence="1" id="KW-0812">Transmembrane</keyword>
<accession>A0A2S1LBH3</accession>
<keyword evidence="1" id="KW-0472">Membrane</keyword>
<dbReference type="KEGG" id="ffa:FFWV33_05810"/>
<gene>
    <name evidence="2" type="ORF">FFWV33_05810</name>
</gene>
<dbReference type="EMBL" id="CP020918">
    <property type="protein sequence ID" value="AWG21082.1"/>
    <property type="molecule type" value="Genomic_DNA"/>
</dbReference>
<keyword evidence="1" id="KW-1133">Transmembrane helix</keyword>
<dbReference type="RefSeq" id="WP_108740033.1">
    <property type="nucleotide sequence ID" value="NZ_CP020918.1"/>
</dbReference>
<dbReference type="AlphaFoldDB" id="A0A2S1LBH3"/>
<proteinExistence type="predicted"/>